<proteinExistence type="predicted"/>
<gene>
    <name evidence="1" type="ORF">GGE12_000749</name>
</gene>
<comment type="caution">
    <text evidence="1">The sequence shown here is derived from an EMBL/GenBank/DDBJ whole genome shotgun (WGS) entry which is preliminary data.</text>
</comment>
<dbReference type="RefSeq" id="WP_281421207.1">
    <property type="nucleotide sequence ID" value="NZ_JACIGM010000002.1"/>
</dbReference>
<sequence length="43" mass="4886">MNKEAAASNQNFQRDVALFAVILLWTINRRVRQLFGQQVPAIG</sequence>
<evidence type="ECO:0000313" key="1">
    <source>
        <dbReference type="EMBL" id="MBB4272995.1"/>
    </source>
</evidence>
<dbReference type="Proteomes" id="UP000533641">
    <property type="component" value="Unassembled WGS sequence"/>
</dbReference>
<organism evidence="1 2">
    <name type="scientific">Rhizobium mongolense</name>
    <dbReference type="NCBI Taxonomy" id="57676"/>
    <lineage>
        <taxon>Bacteria</taxon>
        <taxon>Pseudomonadati</taxon>
        <taxon>Pseudomonadota</taxon>
        <taxon>Alphaproteobacteria</taxon>
        <taxon>Hyphomicrobiales</taxon>
        <taxon>Rhizobiaceae</taxon>
        <taxon>Rhizobium/Agrobacterium group</taxon>
        <taxon>Rhizobium</taxon>
    </lineage>
</organism>
<dbReference type="EMBL" id="JACIGM010000002">
    <property type="protein sequence ID" value="MBB4272995.1"/>
    <property type="molecule type" value="Genomic_DNA"/>
</dbReference>
<name>A0A7W6RIB6_9HYPH</name>
<protein>
    <submittedName>
        <fullName evidence="1">Uncharacterized protein</fullName>
    </submittedName>
</protein>
<dbReference type="AlphaFoldDB" id="A0A7W6RIB6"/>
<accession>A0A7W6RIB6</accession>
<evidence type="ECO:0000313" key="2">
    <source>
        <dbReference type="Proteomes" id="UP000533641"/>
    </source>
</evidence>
<reference evidence="1 2" key="1">
    <citation type="submission" date="2020-08" db="EMBL/GenBank/DDBJ databases">
        <title>Genomic Encyclopedia of Type Strains, Phase IV (KMG-V): Genome sequencing to study the core and pangenomes of soil and plant-associated prokaryotes.</title>
        <authorList>
            <person name="Whitman W."/>
        </authorList>
    </citation>
    <scope>NUCLEOTIDE SEQUENCE [LARGE SCALE GENOMIC DNA]</scope>
    <source>
        <strain evidence="1 2">SEMIA 402</strain>
    </source>
</reference>